<dbReference type="RefSeq" id="WP_025252267.1">
    <property type="nucleotide sequence ID" value="NZ_CP004353.1"/>
</dbReference>
<evidence type="ECO:0000256" key="1">
    <source>
        <dbReference type="SAM" id="MobiDB-lite"/>
    </source>
</evidence>
<feature type="compositionally biased region" description="Acidic residues" evidence="1">
    <location>
        <begin position="71"/>
        <end position="83"/>
    </location>
</feature>
<name>W5XZ38_9CORY</name>
<feature type="compositionally biased region" description="Acidic residues" evidence="1">
    <location>
        <begin position="44"/>
        <end position="60"/>
    </location>
</feature>
<feature type="region of interest" description="Disordered" evidence="1">
    <location>
        <begin position="271"/>
        <end position="328"/>
    </location>
</feature>
<dbReference type="NCBIfam" id="NF040712">
    <property type="entry name" value="SepH"/>
    <property type="match status" value="1"/>
</dbReference>
<dbReference type="EMBL" id="CP004353">
    <property type="protein sequence ID" value="AHI22222.1"/>
    <property type="molecule type" value="Genomic_DNA"/>
</dbReference>
<dbReference type="Proteomes" id="UP000019222">
    <property type="component" value="Chromosome"/>
</dbReference>
<proteinExistence type="predicted"/>
<feature type="region of interest" description="Disordered" evidence="1">
    <location>
        <begin position="38"/>
        <end position="105"/>
    </location>
</feature>
<keyword evidence="4" id="KW-1185">Reference proteome</keyword>
<dbReference type="STRING" id="1224164.B843_04165"/>
<organism evidence="3 4">
    <name type="scientific">Corynebacterium vitaeruminis DSM 20294</name>
    <dbReference type="NCBI Taxonomy" id="1224164"/>
    <lineage>
        <taxon>Bacteria</taxon>
        <taxon>Bacillati</taxon>
        <taxon>Actinomycetota</taxon>
        <taxon>Actinomycetes</taxon>
        <taxon>Mycobacteriales</taxon>
        <taxon>Corynebacteriaceae</taxon>
        <taxon>Corynebacterium</taxon>
    </lineage>
</organism>
<accession>W5XZ38</accession>
<dbReference type="InterPro" id="IPR021421">
    <property type="entry name" value="DUF3071"/>
</dbReference>
<dbReference type="Pfam" id="PF11268">
    <property type="entry name" value="DUF3071"/>
    <property type="match status" value="1"/>
</dbReference>
<feature type="domain" description="DUF3071" evidence="2">
    <location>
        <begin position="1"/>
        <end position="222"/>
    </location>
</feature>
<dbReference type="AlphaFoldDB" id="W5XZ38"/>
<protein>
    <recommendedName>
        <fullName evidence="2">DUF3071 domain-containing protein</fullName>
    </recommendedName>
</protein>
<feature type="compositionally biased region" description="Low complexity" evidence="1">
    <location>
        <begin position="61"/>
        <end position="70"/>
    </location>
</feature>
<dbReference type="PATRIC" id="fig|1224164.3.peg.827"/>
<sequence>MRELILIPAESTRSSLVFSAADGDEQFFLAVDDNLRATLLGQEPEPDAVPEQEERAEEPPADSAQAPAEADLADEQDQPEAAEEAPAAPIHREPRPQREVDPRLSVPLKMRPREIQDRIRGGASIAEVAEENGVTESRIEPYAHPVLLERARIAEMAKSAHPVRDDGPAKLSLWEVLATAFAARGLDLGTTEWDAYRDPANQWVVKVTWKAGLSENEAEWSYLRHGMSNATAVARNGIAADLIDPDFAQPVRSLSAVGHRGEASGLDALIGDEEEDVAKTRDDIPRVEVDEPEDSAEQHEEKVDEVAGEEFLQHPESKPAAKRRRKAVTPHWEDVLLGVRANTKRPRN</sequence>
<evidence type="ECO:0000313" key="4">
    <source>
        <dbReference type="Proteomes" id="UP000019222"/>
    </source>
</evidence>
<dbReference type="eggNOG" id="ENOG502ZCFK">
    <property type="taxonomic scope" value="Bacteria"/>
</dbReference>
<evidence type="ECO:0000313" key="3">
    <source>
        <dbReference type="EMBL" id="AHI22222.1"/>
    </source>
</evidence>
<feature type="compositionally biased region" description="Basic and acidic residues" evidence="1">
    <location>
        <begin position="296"/>
        <end position="319"/>
    </location>
</feature>
<feature type="compositionally biased region" description="Basic and acidic residues" evidence="1">
    <location>
        <begin position="277"/>
        <end position="289"/>
    </location>
</feature>
<dbReference type="KEGG" id="cvt:B843_04165"/>
<dbReference type="InterPro" id="IPR047682">
    <property type="entry name" value="SepH-like"/>
</dbReference>
<evidence type="ECO:0000259" key="2">
    <source>
        <dbReference type="Pfam" id="PF11268"/>
    </source>
</evidence>
<reference evidence="3 4" key="1">
    <citation type="submission" date="2013-02" db="EMBL/GenBank/DDBJ databases">
        <title>The complete genome sequence of Corynebacterium vitaeruminis DSM 20294.</title>
        <authorList>
            <person name="Ruckert C."/>
            <person name="Albersmeier A."/>
            <person name="Kalinowski J."/>
        </authorList>
    </citation>
    <scope>NUCLEOTIDE SEQUENCE [LARGE SCALE GENOMIC DNA]</scope>
    <source>
        <strain evidence="4">ATCC 10234</strain>
    </source>
</reference>
<feature type="compositionally biased region" description="Basic and acidic residues" evidence="1">
    <location>
        <begin position="90"/>
        <end position="102"/>
    </location>
</feature>
<dbReference type="HOGENOM" id="CLU_021151_0_0_11"/>
<gene>
    <name evidence="3" type="ORF">B843_04165</name>
</gene>